<dbReference type="PROSITE" id="PS50184">
    <property type="entry name" value="VWFC_2"/>
    <property type="match status" value="1"/>
</dbReference>
<evidence type="ECO:0000313" key="5">
    <source>
        <dbReference type="EnsemblMetazoa" id="CapteP216568"/>
    </source>
</evidence>
<dbReference type="Pfam" id="PF23334">
    <property type="entry name" value="VWC2L_2nd"/>
    <property type="match status" value="1"/>
</dbReference>
<reference evidence="5" key="3">
    <citation type="submission" date="2015-06" db="UniProtKB">
        <authorList>
            <consortium name="EnsemblMetazoa"/>
        </authorList>
    </citation>
    <scope>IDENTIFICATION</scope>
</reference>
<evidence type="ECO:0000313" key="4">
    <source>
        <dbReference type="EMBL" id="ELT95562.1"/>
    </source>
</evidence>
<feature type="region of interest" description="Disordered" evidence="1">
    <location>
        <begin position="91"/>
        <end position="111"/>
    </location>
</feature>
<dbReference type="AlphaFoldDB" id="R7TPR4"/>
<feature type="compositionally biased region" description="Polar residues" evidence="1">
    <location>
        <begin position="92"/>
        <end position="102"/>
    </location>
</feature>
<sequence length="111" mass="11689">MTFAVLGLLLVTIIGIKGAARRQCLAHDGHYYSEGERIPSTDPCTFCLCAGSCLAVRCHVINCDWPSCPGGARPVSSGQCCPVCPLRHPNEMTGTQSGSSAPGASKERHSE</sequence>
<feature type="chain" id="PRO_5008787217" description="VWFC domain-containing protein" evidence="2">
    <location>
        <begin position="19"/>
        <end position="111"/>
    </location>
</feature>
<evidence type="ECO:0000256" key="1">
    <source>
        <dbReference type="SAM" id="MobiDB-lite"/>
    </source>
</evidence>
<proteinExistence type="predicted"/>
<dbReference type="EMBL" id="AMQN01011760">
    <property type="status" value="NOT_ANNOTATED_CDS"/>
    <property type="molecule type" value="Genomic_DNA"/>
</dbReference>
<dbReference type="EMBL" id="KB309082">
    <property type="protein sequence ID" value="ELT95562.1"/>
    <property type="molecule type" value="Genomic_DNA"/>
</dbReference>
<keyword evidence="6" id="KW-1185">Reference proteome</keyword>
<dbReference type="OrthoDB" id="6236007at2759"/>
<dbReference type="HOGENOM" id="CLU_2160776_0_0_1"/>
<feature type="domain" description="VWFC" evidence="3">
    <location>
        <begin position="22"/>
        <end position="85"/>
    </location>
</feature>
<protein>
    <recommendedName>
        <fullName evidence="3">VWFC domain-containing protein</fullName>
    </recommendedName>
</protein>
<dbReference type="EnsemblMetazoa" id="CapteT216568">
    <property type="protein sequence ID" value="CapteP216568"/>
    <property type="gene ID" value="CapteG216568"/>
</dbReference>
<gene>
    <name evidence="4" type="ORF">CAPTEDRAFT_216568</name>
</gene>
<evidence type="ECO:0000259" key="3">
    <source>
        <dbReference type="PROSITE" id="PS50184"/>
    </source>
</evidence>
<organism evidence="4">
    <name type="scientific">Capitella teleta</name>
    <name type="common">Polychaete worm</name>
    <dbReference type="NCBI Taxonomy" id="283909"/>
    <lineage>
        <taxon>Eukaryota</taxon>
        <taxon>Metazoa</taxon>
        <taxon>Spiralia</taxon>
        <taxon>Lophotrochozoa</taxon>
        <taxon>Annelida</taxon>
        <taxon>Polychaeta</taxon>
        <taxon>Sedentaria</taxon>
        <taxon>Scolecida</taxon>
        <taxon>Capitellidae</taxon>
        <taxon>Capitella</taxon>
    </lineage>
</organism>
<dbReference type="Proteomes" id="UP000014760">
    <property type="component" value="Unassembled WGS sequence"/>
</dbReference>
<evidence type="ECO:0000313" key="6">
    <source>
        <dbReference type="Proteomes" id="UP000014760"/>
    </source>
</evidence>
<feature type="signal peptide" evidence="2">
    <location>
        <begin position="1"/>
        <end position="18"/>
    </location>
</feature>
<reference evidence="4 6" key="2">
    <citation type="journal article" date="2013" name="Nature">
        <title>Insights into bilaterian evolution from three spiralian genomes.</title>
        <authorList>
            <person name="Simakov O."/>
            <person name="Marletaz F."/>
            <person name="Cho S.J."/>
            <person name="Edsinger-Gonzales E."/>
            <person name="Havlak P."/>
            <person name="Hellsten U."/>
            <person name="Kuo D.H."/>
            <person name="Larsson T."/>
            <person name="Lv J."/>
            <person name="Arendt D."/>
            <person name="Savage R."/>
            <person name="Osoegawa K."/>
            <person name="de Jong P."/>
            <person name="Grimwood J."/>
            <person name="Chapman J.A."/>
            <person name="Shapiro H."/>
            <person name="Aerts A."/>
            <person name="Otillar R.P."/>
            <person name="Terry A.Y."/>
            <person name="Boore J.L."/>
            <person name="Grigoriev I.V."/>
            <person name="Lindberg D.R."/>
            <person name="Seaver E.C."/>
            <person name="Weisblat D.A."/>
            <person name="Putnam N.H."/>
            <person name="Rokhsar D.S."/>
        </authorList>
    </citation>
    <scope>NUCLEOTIDE SEQUENCE</scope>
    <source>
        <strain evidence="4 6">I ESC-2004</strain>
    </source>
</reference>
<accession>R7TPR4</accession>
<dbReference type="InterPro" id="IPR001007">
    <property type="entry name" value="VWF_dom"/>
</dbReference>
<name>R7TPR4_CAPTE</name>
<dbReference type="SUPFAM" id="SSF57603">
    <property type="entry name" value="FnI-like domain"/>
    <property type="match status" value="1"/>
</dbReference>
<reference evidence="6" key="1">
    <citation type="submission" date="2012-12" db="EMBL/GenBank/DDBJ databases">
        <authorList>
            <person name="Hellsten U."/>
            <person name="Grimwood J."/>
            <person name="Chapman J.A."/>
            <person name="Shapiro H."/>
            <person name="Aerts A."/>
            <person name="Otillar R.P."/>
            <person name="Terry A.Y."/>
            <person name="Boore J.L."/>
            <person name="Simakov O."/>
            <person name="Marletaz F."/>
            <person name="Cho S.-J."/>
            <person name="Edsinger-Gonzales E."/>
            <person name="Havlak P."/>
            <person name="Kuo D.-H."/>
            <person name="Larsson T."/>
            <person name="Lv J."/>
            <person name="Arendt D."/>
            <person name="Savage R."/>
            <person name="Osoegawa K."/>
            <person name="de Jong P."/>
            <person name="Lindberg D.R."/>
            <person name="Seaver E.C."/>
            <person name="Weisblat D.A."/>
            <person name="Putnam N.H."/>
            <person name="Grigoriev I.V."/>
            <person name="Rokhsar D.S."/>
        </authorList>
    </citation>
    <scope>NUCLEOTIDE SEQUENCE</scope>
    <source>
        <strain evidence="6">I ESC-2004</strain>
    </source>
</reference>
<evidence type="ECO:0000256" key="2">
    <source>
        <dbReference type="SAM" id="SignalP"/>
    </source>
</evidence>
<dbReference type="PROSITE" id="PS01208">
    <property type="entry name" value="VWFC_1"/>
    <property type="match status" value="1"/>
</dbReference>
<dbReference type="Gene3D" id="6.20.200.20">
    <property type="match status" value="1"/>
</dbReference>
<keyword evidence="2" id="KW-0732">Signal</keyword>